<organism evidence="4 5">
    <name type="scientific">Hyaloscypha variabilis (strain UAMH 11265 / GT02V1 / F)</name>
    <name type="common">Meliniomyces variabilis</name>
    <dbReference type="NCBI Taxonomy" id="1149755"/>
    <lineage>
        <taxon>Eukaryota</taxon>
        <taxon>Fungi</taxon>
        <taxon>Dikarya</taxon>
        <taxon>Ascomycota</taxon>
        <taxon>Pezizomycotina</taxon>
        <taxon>Leotiomycetes</taxon>
        <taxon>Helotiales</taxon>
        <taxon>Hyaloscyphaceae</taxon>
        <taxon>Hyaloscypha</taxon>
        <taxon>Hyaloscypha variabilis</taxon>
    </lineage>
</organism>
<name>A0A2J6QWB9_HYAVF</name>
<protein>
    <submittedName>
        <fullName evidence="4">Putative 4-coumarate-CoA ligase</fullName>
    </submittedName>
</protein>
<evidence type="ECO:0000256" key="1">
    <source>
        <dbReference type="ARBA" id="ARBA00006432"/>
    </source>
</evidence>
<dbReference type="Proteomes" id="UP000235786">
    <property type="component" value="Unassembled WGS sequence"/>
</dbReference>
<reference evidence="4 5" key="1">
    <citation type="submission" date="2016-04" db="EMBL/GenBank/DDBJ databases">
        <title>A degradative enzymes factory behind the ericoid mycorrhizal symbiosis.</title>
        <authorList>
            <consortium name="DOE Joint Genome Institute"/>
            <person name="Martino E."/>
            <person name="Morin E."/>
            <person name="Grelet G."/>
            <person name="Kuo A."/>
            <person name="Kohler A."/>
            <person name="Daghino S."/>
            <person name="Barry K."/>
            <person name="Choi C."/>
            <person name="Cichocki N."/>
            <person name="Clum A."/>
            <person name="Copeland A."/>
            <person name="Hainaut M."/>
            <person name="Haridas S."/>
            <person name="Labutti K."/>
            <person name="Lindquist E."/>
            <person name="Lipzen A."/>
            <person name="Khouja H.-R."/>
            <person name="Murat C."/>
            <person name="Ohm R."/>
            <person name="Olson A."/>
            <person name="Spatafora J."/>
            <person name="Veneault-Fourrey C."/>
            <person name="Henrissat B."/>
            <person name="Grigoriev I."/>
            <person name="Martin F."/>
            <person name="Perotto S."/>
        </authorList>
    </citation>
    <scope>NUCLEOTIDE SEQUENCE [LARGE SCALE GENOMIC DNA]</scope>
    <source>
        <strain evidence="4 5">F</strain>
    </source>
</reference>
<feature type="domain" description="AMP-binding enzyme C-terminal" evidence="3">
    <location>
        <begin position="466"/>
        <end position="541"/>
    </location>
</feature>
<dbReference type="EMBL" id="KZ613966">
    <property type="protein sequence ID" value="PMD30551.1"/>
    <property type="molecule type" value="Genomic_DNA"/>
</dbReference>
<dbReference type="Pfam" id="PF00501">
    <property type="entry name" value="AMP-binding"/>
    <property type="match status" value="1"/>
</dbReference>
<dbReference type="FunFam" id="3.30.300.30:FF:000007">
    <property type="entry name" value="4-coumarate--CoA ligase 2"/>
    <property type="match status" value="1"/>
</dbReference>
<dbReference type="InterPro" id="IPR025110">
    <property type="entry name" value="AMP-bd_C"/>
</dbReference>
<dbReference type="STRING" id="1149755.A0A2J6QWB9"/>
<comment type="similarity">
    <text evidence="1">Belongs to the ATP-dependent AMP-binding enzyme family.</text>
</comment>
<proteinExistence type="inferred from homology"/>
<keyword evidence="5" id="KW-1185">Reference proteome</keyword>
<dbReference type="GO" id="GO:0016405">
    <property type="term" value="F:CoA-ligase activity"/>
    <property type="evidence" value="ECO:0007669"/>
    <property type="project" value="TreeGrafter"/>
</dbReference>
<evidence type="ECO:0000313" key="4">
    <source>
        <dbReference type="EMBL" id="PMD30551.1"/>
    </source>
</evidence>
<evidence type="ECO:0000259" key="2">
    <source>
        <dbReference type="Pfam" id="PF00501"/>
    </source>
</evidence>
<dbReference type="Gene3D" id="3.40.50.980">
    <property type="match status" value="2"/>
</dbReference>
<dbReference type="OrthoDB" id="6509636at2759"/>
<sequence length="563" mass="62853">MPDRSRWSVPIPRTSLPSYLFTLPNAPLSRAPLYIDVDRPDTHFLSLHGYREWSKRLAAGLVAAGLEPGDRVMLCSWNSIWFPVVLMGTIMAGGIYTSGNPTYTPRELAYQLKDSGARFLLAAESVLDMAENAVVLAGMKKDQLFIFNDEVLHGKSEDKGRFRHWNALIASSGVGARFKWRECSTVKETNETIVLNYSSGTTGLPKGVESTHYNYIANCAQVNHQLSLDPLFPTVEDVARRSRWLCTIPLYHGFAQIQFGIVAAKRGVPVYMMKTPNFGELLRNIERFQISELTLVPPIMVAMAKKLNSNHGRKELSSVLRVFCGAAPLGRDIQEQVEKLWPTGVVNVKQGWGMTEATCMVLGWDPRLTSTSPSVGELLANCEAKLMGDDGVREVPQGQRGEFWCRAPNVMKGYWKNPEATRETITDDGWLKTGDVAYIDRDGMYHIVERKKELIKVKGVQVAPAELESLLLDHPQVQDAAVIGITRNGDECPRAYVVLQNGCFIAKNEILEHVNSQCSKHKRITGGMIFVEAIPKTPAGKILRKLLRERAVTELRKDMNAKL</sequence>
<keyword evidence="4" id="KW-0436">Ligase</keyword>
<dbReference type="SUPFAM" id="SSF56801">
    <property type="entry name" value="Acetyl-CoA synthetase-like"/>
    <property type="match status" value="1"/>
</dbReference>
<feature type="domain" description="AMP-dependent synthetase/ligase" evidence="2">
    <location>
        <begin position="45"/>
        <end position="415"/>
    </location>
</feature>
<gene>
    <name evidence="4" type="ORF">L207DRAFT_573395</name>
</gene>
<dbReference type="AlphaFoldDB" id="A0A2J6QWB9"/>
<dbReference type="Pfam" id="PF13193">
    <property type="entry name" value="AMP-binding_C"/>
    <property type="match status" value="1"/>
</dbReference>
<dbReference type="InterPro" id="IPR020845">
    <property type="entry name" value="AMP-binding_CS"/>
</dbReference>
<evidence type="ECO:0000259" key="3">
    <source>
        <dbReference type="Pfam" id="PF13193"/>
    </source>
</evidence>
<dbReference type="Gene3D" id="3.30.300.30">
    <property type="match status" value="1"/>
</dbReference>
<accession>A0A2J6QWB9</accession>
<dbReference type="CDD" id="cd05911">
    <property type="entry name" value="Firefly_Luc_like"/>
    <property type="match status" value="1"/>
</dbReference>
<dbReference type="PANTHER" id="PTHR24096">
    <property type="entry name" value="LONG-CHAIN-FATTY-ACID--COA LIGASE"/>
    <property type="match status" value="1"/>
</dbReference>
<dbReference type="InterPro" id="IPR000873">
    <property type="entry name" value="AMP-dep_synth/lig_dom"/>
</dbReference>
<evidence type="ECO:0000313" key="5">
    <source>
        <dbReference type="Proteomes" id="UP000235786"/>
    </source>
</evidence>
<dbReference type="Gene3D" id="2.30.38.10">
    <property type="entry name" value="Luciferase, Domain 3"/>
    <property type="match status" value="1"/>
</dbReference>
<dbReference type="InterPro" id="IPR045851">
    <property type="entry name" value="AMP-bd_C_sf"/>
</dbReference>
<dbReference type="PANTHER" id="PTHR24096:SF424">
    <property type="entry name" value="ACETYL-COA SYNTHETASE-LIKE PROTEIN-RELATED"/>
    <property type="match status" value="1"/>
</dbReference>
<dbReference type="PROSITE" id="PS00455">
    <property type="entry name" value="AMP_BINDING"/>
    <property type="match status" value="1"/>
</dbReference>